<keyword evidence="3" id="KW-1185">Reference proteome</keyword>
<keyword evidence="1" id="KW-0732">Signal</keyword>
<dbReference type="Proteomes" id="UP000664779">
    <property type="component" value="Unassembled WGS sequence"/>
</dbReference>
<evidence type="ECO:0000313" key="2">
    <source>
        <dbReference type="EMBL" id="MBO0343810.1"/>
    </source>
</evidence>
<gene>
    <name evidence="2" type="ORF">J0X15_01135</name>
</gene>
<evidence type="ECO:0000313" key="3">
    <source>
        <dbReference type="Proteomes" id="UP000664779"/>
    </source>
</evidence>
<comment type="caution">
    <text evidence="2">The sequence shown here is derived from an EMBL/GenBank/DDBJ whole genome shotgun (WGS) entry which is preliminary data.</text>
</comment>
<protein>
    <submittedName>
        <fullName evidence="2">Cytoplasmic protein</fullName>
    </submittedName>
</protein>
<sequence>MFTADFSATLTTKALRAAALAACTAIAFAFPAAAHADLPACDTPSVMSKVEAQLARAERTYRDTNTLTVLESPYEMSMDDNNQASTLNRRYCSARIETTASRSRTVYYMVEENAGFLGLTWGVEACQPGMDDWRVYGRHCQTVRPD</sequence>
<feature type="signal peptide" evidence="1">
    <location>
        <begin position="1"/>
        <end position="29"/>
    </location>
</feature>
<dbReference type="RefSeq" id="WP_206937518.1">
    <property type="nucleotide sequence ID" value="NZ_JAFLNF010000001.1"/>
</dbReference>
<dbReference type="AlphaFoldDB" id="A0A939EJI7"/>
<feature type="chain" id="PRO_5037395803" evidence="1">
    <location>
        <begin position="30"/>
        <end position="146"/>
    </location>
</feature>
<reference evidence="2" key="1">
    <citation type="submission" date="2021-03" db="EMBL/GenBank/DDBJ databases">
        <title>Roseibium sp. CAU 1637 isolated from Incheon.</title>
        <authorList>
            <person name="Kim W."/>
        </authorList>
    </citation>
    <scope>NUCLEOTIDE SEQUENCE</scope>
    <source>
        <strain evidence="2">CAU 1637</strain>
    </source>
</reference>
<organism evidence="2 3">
    <name type="scientific">Roseibium limicola</name>
    <dbReference type="NCBI Taxonomy" id="2816037"/>
    <lineage>
        <taxon>Bacteria</taxon>
        <taxon>Pseudomonadati</taxon>
        <taxon>Pseudomonadota</taxon>
        <taxon>Alphaproteobacteria</taxon>
        <taxon>Hyphomicrobiales</taxon>
        <taxon>Stappiaceae</taxon>
        <taxon>Roseibium</taxon>
    </lineage>
</organism>
<evidence type="ECO:0000256" key="1">
    <source>
        <dbReference type="SAM" id="SignalP"/>
    </source>
</evidence>
<accession>A0A939EJI7</accession>
<name>A0A939EJI7_9HYPH</name>
<proteinExistence type="predicted"/>
<dbReference type="EMBL" id="JAFLNF010000001">
    <property type="protein sequence ID" value="MBO0343810.1"/>
    <property type="molecule type" value="Genomic_DNA"/>
</dbReference>